<feature type="transmembrane region" description="Helical" evidence="13">
    <location>
        <begin position="1233"/>
        <end position="1253"/>
    </location>
</feature>
<dbReference type="GO" id="GO:0009055">
    <property type="term" value="F:electron transfer activity"/>
    <property type="evidence" value="ECO:0007669"/>
    <property type="project" value="InterPro"/>
</dbReference>
<keyword evidence="7 11" id="KW-0479">Metal-binding</keyword>
<dbReference type="InterPro" id="IPR009056">
    <property type="entry name" value="Cyt_c-like_dom"/>
</dbReference>
<feature type="transmembrane region" description="Helical" evidence="13">
    <location>
        <begin position="2088"/>
        <end position="2109"/>
    </location>
</feature>
<dbReference type="Pfam" id="PF12838">
    <property type="entry name" value="Fer4_7"/>
    <property type="match status" value="1"/>
</dbReference>
<dbReference type="PANTHER" id="PTHR43044:SF2">
    <property type="entry name" value="POLYSULPHIDE REDUCTASE NRFD"/>
    <property type="match status" value="1"/>
</dbReference>
<accession>A0A9P1FDK1</accession>
<dbReference type="InterPro" id="IPR005614">
    <property type="entry name" value="NrfD-like"/>
</dbReference>
<evidence type="ECO:0000313" key="17">
    <source>
        <dbReference type="EMBL" id="CAL1125411.1"/>
    </source>
</evidence>
<dbReference type="EMBL" id="CAMXCT010000001">
    <property type="protein sequence ID" value="CAI3972036.1"/>
    <property type="molecule type" value="Genomic_DNA"/>
</dbReference>
<evidence type="ECO:0000313" key="16">
    <source>
        <dbReference type="EMBL" id="CAI3972036.1"/>
    </source>
</evidence>
<evidence type="ECO:0000256" key="13">
    <source>
        <dbReference type="SAM" id="Phobius"/>
    </source>
</evidence>
<dbReference type="CDD" id="cd02784">
    <property type="entry name" value="MopB_CT_PHLH"/>
    <property type="match status" value="1"/>
</dbReference>
<keyword evidence="4" id="KW-1003">Cell membrane</keyword>
<keyword evidence="6 13" id="KW-0812">Transmembrane</keyword>
<feature type="transmembrane region" description="Helical" evidence="13">
    <location>
        <begin position="1972"/>
        <end position="1991"/>
    </location>
</feature>
<dbReference type="Gene3D" id="3.30.70.20">
    <property type="match status" value="2"/>
</dbReference>
<evidence type="ECO:0000259" key="14">
    <source>
        <dbReference type="PROSITE" id="PS51007"/>
    </source>
</evidence>
<dbReference type="Pfam" id="PF02630">
    <property type="entry name" value="SCO1-SenC"/>
    <property type="match status" value="1"/>
</dbReference>
<dbReference type="SUPFAM" id="SSF50692">
    <property type="entry name" value="ADC-like"/>
    <property type="match status" value="1"/>
</dbReference>
<dbReference type="PROSITE" id="PS51379">
    <property type="entry name" value="4FE4S_FER_2"/>
    <property type="match status" value="2"/>
</dbReference>
<evidence type="ECO:0000313" key="18">
    <source>
        <dbReference type="EMBL" id="CAL4759348.1"/>
    </source>
</evidence>
<evidence type="ECO:0000256" key="9">
    <source>
        <dbReference type="ARBA" id="ARBA00023004"/>
    </source>
</evidence>
<protein>
    <submittedName>
        <fullName evidence="18">Menaquinone reductase, iron-sulfur cluster-binding subunit (Quinone reductase complex subuni t C) (Type I cytochrome c3:menaquinone oxidoreductase subunit C)</fullName>
    </submittedName>
</protein>
<dbReference type="InterPro" id="IPR036249">
    <property type="entry name" value="Thioredoxin-like_sf"/>
</dbReference>
<dbReference type="SUPFAM" id="SSF46626">
    <property type="entry name" value="Cytochrome c"/>
    <property type="match status" value="1"/>
</dbReference>
<reference evidence="16" key="1">
    <citation type="submission" date="2022-10" db="EMBL/GenBank/DDBJ databases">
        <authorList>
            <person name="Chen Y."/>
            <person name="Dougan E. K."/>
            <person name="Chan C."/>
            <person name="Rhodes N."/>
            <person name="Thang M."/>
        </authorList>
    </citation>
    <scope>NUCLEOTIDE SEQUENCE</scope>
</reference>
<feature type="transmembrane region" description="Helical" evidence="13">
    <location>
        <begin position="2189"/>
        <end position="2214"/>
    </location>
</feature>
<feature type="transmembrane region" description="Helical" evidence="13">
    <location>
        <begin position="1314"/>
        <end position="1333"/>
    </location>
</feature>
<keyword evidence="19" id="KW-1185">Reference proteome</keyword>
<keyword evidence="9 11" id="KW-0408">Iron</keyword>
<evidence type="ECO:0000256" key="1">
    <source>
        <dbReference type="ARBA" id="ARBA00004651"/>
    </source>
</evidence>
<sequence>MGASFALAGVTGCRWEEQEILPLTARPMGRVPGVPVHYATAMELAGVASGLLVTCYEGRPTKIEGNPEHPQNKGASDTYSQASTLELYDPDRSSEVIARIGDEADADNTNSWGGFESALDAKLGDYSANSGSGLRILAETSSSPTLAKMRSRFAETYPEAKWVTYEPLSNDNEIAATRLAFGEAMRPQYDISAASTILCLDSDLLCNDATGVRLAREYGARRDPDAESMVRMYAVESTFSTTGAMADHRLPIRSQQVLAFAMALEAAVAAKSDAEAPGKLSKVPSGGFLEEEYTAKFLDALAEDLAEHRGQGIVTVGPRQPKEVHLIAYRLNQMLGNAGKTVRYTALPEQLADSQTESFSELCKEMQDGNVDSLIILGGNPVYDAPSNLKFGEALENVEFTAHLSLYDNETSHACQWHLPRAHYLESWGDALASDGTYSIIQPLLRPLYDGKTPIEMVAMLLGNITTPAQDLVKETFSETAGDGWENKWRQALHDGLLKDSQWQPAAPELRAEHLEALGAADASASLAAEPPENGELEIVFCRDASVYDGRFANSSWLQELPDFMTKVTWDNVALISEATAKALKVANESLVHLTYNDVELTMPAYVMPGHADGSITVNLGYGREAAGFVGGSVEQDVPSVGANVYKMRRSGAMGFDSGLRIAPTGKAYPLATTQDHHIMDEVGLQGMEQRVGLIVREATLDEYKHHPDFAQHMVHHPPLESLWEEPTRETEYKWGMSIDLGKCTGCSACVVACQSENNIPVVGADQVHRGREMHWLRIDRYFQGSISNPSILHQPMTCQQCENAPCEQVCPVGATMHSAEGLNDMVYNRCVGTRYCANNCPYKVRRFNYFNFQKGEYGKYQDSRDPKRIVLQMAQNPEVTIRSRGVMEKCTFCVQRIQAAKISSKNEKRRITDGEVKTACQQACASQAIVFGDLADPKSEVSKLHQSPRAYALLGELNVKPRNLFLARTDQNAVDDPTHRPVLVTGGHNMSDVTEMVSRVVELPPPSLAWKIAITISALLALQLGALVGYLVWTGVGVWGNRSPEMWGWPIVNFVFWIGIGHAGTLISAVLFLFRQKWRTSINRAAEAMTLFAVVCAGMYPGIHIGRVWVAYWMFPIPNQMSMWPQFRSPLLWDMVAISTYGTVSVLFWYMGLIPDLATLRDRATTKIRFYAYGLLSLGWTGSSRHWHRYEKAYLLLAALATPLVLSVHSIVSFDFAVSQVAGWHTTIFPPYFVAGAIFGGFAMVLFLMIPAREFFGLKDLVTLRHIENMNKILLATGTIVGYAYGMEFFIAWYSGSIYERFAFVNRAFGPYAWAYASMIFCNVISPQVFWIKSMRTNIWVSWVVAILVTIGMWFERFVIIVTSLARDYLPSSWGYYRPTWVDIMMFAGTFGLFLTLFLLFCRFLPMIAIAEVKGVMEDADEFGDDDFNRPTDYPERTVGLLAEYSTERELLAAAEQIRDAGFTKWDTHSPFPIHGIEDAMGVKPTILPWIVLACGIFGGASGLLMQWWMNTIDYPFFVSGKPLFSIPANIPITFEATILLSAFGTFFGMLALNHLPQLWNPLFRSEMFRRVTDNQFFVTLDARDPKFNEGQSTQLLETTGAKAIEPVKKIDRPVRLPPMLHYVGLVMTLLLIIPPAIVVAARAATKTEPRIHIIPNMDWQPKIEPQQAFPLFVDGRGTRLPIPGTIARGELDNDSHFYQGVVDEEWASTFPGQIEINAETMERGKQRFNIYCAVCHGETGNGQGMVHLRAIERQEANWRPPTALYDGPVREQPVGQLFNSITNGVRNMPAYGSQIPPEDRWAILLYVRALKRRNRDTMHKTHIINIEDENRVLGNLGPRLLHGGAIVGCVGLVLALLLSMATEDNGVAYFFHSYLLNFTYFLSISLGALFFIATQHVTAAGWSVTIRRIAEFMALLLPWMLVLFLPVLLSVLFGSSDLFHWNNRELMNPESEEFNALLAKKEPYLNSSFFGVRAVLYFAIWFLLVRYLVSKSLEQDTTGNPELTNKMQSFGAPALVLFALTLSFAAFDWLMSLDAEWFSTIFGVYYFAGCALGFFATATLIAMWLQTTGRLTHAITIEHYHDMGKFLFGFVVFWAYIAFSQYMLIWYANIPEETHWYLIRQQNGWEYVSLFLLFGHFVIPFFYLMSRHIKRNKVTLAIGAIYVLIVHWIDLYWLVMPSLIESPFQFGGLLIDLACLIGIGGLCVAGFAYVAGDRSLVCERDPRLAECLAFSVIVTIILQVWLVALYYQYNSHETAKKDIPAKDMMGATKTLGLVLTEARQELTAPPRVIDAQTGRISIPIAMAEQKVLAELQANPEAKVTGPAPPAPAEGDTAAPAEGDKAEEGEKPAEEMKAEEKPEADKKPEEPADESKEESPKEEGEKPAEEMKAEDKKEADKKETEEKTTEEKPGDKEDADKKPADESSSTEEPKEESASPEEEGDESTSEEDTSTEPASLAQLANNVPPEIDSVGIDEHRGDTLPLDLQFVDHRGQTVRLGDLFDGKRPVLLSLNYSDCPMLCNLQLNGLINSLKQIEGTLGEKFRVVTASINPNETPERAAGAQQNYLQNYGREATDDAWTLLTGKEAAIKQLADSVGFRYEFVPARGEYAHTAALMICTPDGVISRYLYGIEYDPSTLRLSTIEAADGKIGSAVDQLILYCFHYDATKGRYAPAAFNLMRVGALFTLVVIGIGFVILRQREPGADEDGGQAVTDEHPADLPPAEDQLSDEAISAFSHATPPGREL</sequence>
<dbReference type="InterPro" id="IPR021776">
    <property type="entry name" value="ActD"/>
</dbReference>
<feature type="transmembrane region" description="Helical" evidence="13">
    <location>
        <begin position="1488"/>
        <end position="1511"/>
    </location>
</feature>
<dbReference type="GO" id="GO:0005886">
    <property type="term" value="C:plasma membrane"/>
    <property type="evidence" value="ECO:0007669"/>
    <property type="project" value="UniProtKB-SubCell"/>
</dbReference>
<dbReference type="Gene3D" id="2.20.25.90">
    <property type="entry name" value="ADC-like domains"/>
    <property type="match status" value="1"/>
</dbReference>
<feature type="compositionally biased region" description="Acidic residues" evidence="12">
    <location>
        <begin position="2435"/>
        <end position="2451"/>
    </location>
</feature>
<dbReference type="EMBL" id="CAMXCT030000001">
    <property type="protein sequence ID" value="CAL4759348.1"/>
    <property type="molecule type" value="Genomic_DNA"/>
</dbReference>
<feature type="transmembrane region" description="Helical" evidence="13">
    <location>
        <begin position="1055"/>
        <end position="1075"/>
    </location>
</feature>
<evidence type="ECO:0000256" key="7">
    <source>
        <dbReference type="ARBA" id="ARBA00022723"/>
    </source>
</evidence>
<evidence type="ECO:0000256" key="10">
    <source>
        <dbReference type="ARBA" id="ARBA00023136"/>
    </source>
</evidence>
<evidence type="ECO:0000256" key="6">
    <source>
        <dbReference type="ARBA" id="ARBA00022692"/>
    </source>
</evidence>
<feature type="transmembrane region" description="Helical" evidence="13">
    <location>
        <begin position="1621"/>
        <end position="1643"/>
    </location>
</feature>
<feature type="transmembrane region" description="Helical" evidence="13">
    <location>
        <begin position="1385"/>
        <end position="1406"/>
    </location>
</feature>
<feature type="domain" description="4Fe-4S ferredoxin-type" evidence="15">
    <location>
        <begin position="790"/>
        <end position="821"/>
    </location>
</feature>
<comment type="similarity">
    <text evidence="2">Belongs to the NrfD family.</text>
</comment>
<dbReference type="Pfam" id="PF13442">
    <property type="entry name" value="Cytochrome_CBB3"/>
    <property type="match status" value="1"/>
</dbReference>
<dbReference type="CDD" id="cd02968">
    <property type="entry name" value="SCO"/>
    <property type="match status" value="1"/>
</dbReference>
<dbReference type="InterPro" id="IPR003782">
    <property type="entry name" value="SCO1/SenC"/>
</dbReference>
<evidence type="ECO:0000256" key="8">
    <source>
        <dbReference type="ARBA" id="ARBA00022989"/>
    </source>
</evidence>
<feature type="transmembrane region" description="Helical" evidence="13">
    <location>
        <begin position="2677"/>
        <end position="2696"/>
    </location>
</feature>
<evidence type="ECO:0000256" key="4">
    <source>
        <dbReference type="ARBA" id="ARBA00022475"/>
    </source>
</evidence>
<feature type="transmembrane region" description="Helical" evidence="13">
    <location>
        <begin position="1914"/>
        <end position="1935"/>
    </location>
</feature>
<dbReference type="GO" id="GO:0046872">
    <property type="term" value="F:metal ion binding"/>
    <property type="evidence" value="ECO:0007669"/>
    <property type="project" value="UniProtKB-KW"/>
</dbReference>
<dbReference type="Gene3D" id="3.40.50.740">
    <property type="match status" value="1"/>
</dbReference>
<organism evidence="16">
    <name type="scientific">Cladocopium goreaui</name>
    <dbReference type="NCBI Taxonomy" id="2562237"/>
    <lineage>
        <taxon>Eukaryota</taxon>
        <taxon>Sar</taxon>
        <taxon>Alveolata</taxon>
        <taxon>Dinophyceae</taxon>
        <taxon>Suessiales</taxon>
        <taxon>Symbiodiniaceae</taxon>
        <taxon>Cladocopium</taxon>
    </lineage>
</organism>
<dbReference type="Pfam" id="PF03916">
    <property type="entry name" value="NrfD"/>
    <property type="match status" value="1"/>
</dbReference>
<keyword evidence="5 11" id="KW-0349">Heme</keyword>
<reference evidence="17" key="2">
    <citation type="submission" date="2024-04" db="EMBL/GenBank/DDBJ databases">
        <authorList>
            <person name="Chen Y."/>
            <person name="Shah S."/>
            <person name="Dougan E. K."/>
            <person name="Thang M."/>
            <person name="Chan C."/>
        </authorList>
    </citation>
    <scope>NUCLEOTIDE SEQUENCE [LARGE SCALE GENOMIC DNA]</scope>
</reference>
<feature type="transmembrane region" description="Helical" evidence="13">
    <location>
        <begin position="1194"/>
        <end position="1213"/>
    </location>
</feature>
<gene>
    <name evidence="16" type="ORF">C1SCF055_LOCUS626</name>
</gene>
<keyword evidence="8 13" id="KW-1133">Transmembrane helix</keyword>
<evidence type="ECO:0000256" key="2">
    <source>
        <dbReference type="ARBA" id="ARBA00008929"/>
    </source>
</evidence>
<dbReference type="SUPFAM" id="SSF52833">
    <property type="entry name" value="Thioredoxin-like"/>
    <property type="match status" value="1"/>
</dbReference>
<evidence type="ECO:0000256" key="11">
    <source>
        <dbReference type="PROSITE-ProRule" id="PRU00433"/>
    </source>
</evidence>
<evidence type="ECO:0000259" key="15">
    <source>
        <dbReference type="PROSITE" id="PS51379"/>
    </source>
</evidence>
<dbReference type="InterPro" id="IPR009010">
    <property type="entry name" value="Asp_de-COase-like_dom_sf"/>
</dbReference>
<dbReference type="SUPFAM" id="SSF54862">
    <property type="entry name" value="4Fe-4S ferredoxins"/>
    <property type="match status" value="1"/>
</dbReference>
<comment type="caution">
    <text evidence="16">The sequence shown here is derived from an EMBL/GenBank/DDBJ whole genome shotgun (WGS) entry which is preliminary data.</text>
</comment>
<feature type="domain" description="Cytochrome c" evidence="14">
    <location>
        <begin position="1721"/>
        <end position="1813"/>
    </location>
</feature>
<feature type="transmembrane region" description="Helical" evidence="13">
    <location>
        <begin position="1009"/>
        <end position="1035"/>
    </location>
</feature>
<feature type="transmembrane region" description="Helical" evidence="13">
    <location>
        <begin position="2158"/>
        <end position="2177"/>
    </location>
</feature>
<proteinExistence type="inferred from homology"/>
<feature type="transmembrane region" description="Helical" evidence="13">
    <location>
        <begin position="1133"/>
        <end position="1154"/>
    </location>
</feature>
<dbReference type="CDD" id="cd10551">
    <property type="entry name" value="PsrB"/>
    <property type="match status" value="1"/>
</dbReference>
<feature type="transmembrane region" description="Helical" evidence="13">
    <location>
        <begin position="1842"/>
        <end position="1863"/>
    </location>
</feature>
<feature type="domain" description="4Fe-4S ferredoxin-type" evidence="15">
    <location>
        <begin position="735"/>
        <end position="765"/>
    </location>
</feature>
<feature type="transmembrane region" description="Helical" evidence="13">
    <location>
        <begin position="2045"/>
        <end position="2067"/>
    </location>
</feature>
<dbReference type="PROSITE" id="PS51007">
    <property type="entry name" value="CYTC"/>
    <property type="match status" value="1"/>
</dbReference>
<evidence type="ECO:0000256" key="12">
    <source>
        <dbReference type="SAM" id="MobiDB-lite"/>
    </source>
</evidence>
<feature type="transmembrane region" description="Helical" evidence="13">
    <location>
        <begin position="1087"/>
        <end position="1113"/>
    </location>
</feature>
<dbReference type="Gene3D" id="3.40.30.10">
    <property type="entry name" value="Glutaredoxin"/>
    <property type="match status" value="1"/>
</dbReference>
<feature type="transmembrane region" description="Helical" evidence="13">
    <location>
        <begin position="1274"/>
        <end position="1294"/>
    </location>
</feature>
<feature type="transmembrane region" description="Helical" evidence="13">
    <location>
        <begin position="1869"/>
        <end position="1894"/>
    </location>
</feature>
<dbReference type="GO" id="GO:0020037">
    <property type="term" value="F:heme binding"/>
    <property type="evidence" value="ECO:0007669"/>
    <property type="project" value="InterPro"/>
</dbReference>
<dbReference type="InterPro" id="IPR036909">
    <property type="entry name" value="Cyt_c-like_dom_sf"/>
</dbReference>
<dbReference type="SUPFAM" id="SSF53706">
    <property type="entry name" value="Formate dehydrogenase/DMSO reductase, domains 1-3"/>
    <property type="match status" value="1"/>
</dbReference>
<feature type="region of interest" description="Disordered" evidence="12">
    <location>
        <begin position="2319"/>
        <end position="2475"/>
    </location>
</feature>
<dbReference type="EMBL" id="CAMXCT020000001">
    <property type="protein sequence ID" value="CAL1125411.1"/>
    <property type="molecule type" value="Genomic_DNA"/>
</dbReference>
<feature type="transmembrane region" description="Helical" evidence="13">
    <location>
        <begin position="2129"/>
        <end position="2146"/>
    </location>
</feature>
<evidence type="ECO:0000256" key="3">
    <source>
        <dbReference type="ARBA" id="ARBA00010996"/>
    </source>
</evidence>
<feature type="transmembrane region" description="Helical" evidence="13">
    <location>
        <begin position="2226"/>
        <end position="2249"/>
    </location>
</feature>
<feature type="transmembrane region" description="Helical" evidence="13">
    <location>
        <begin position="1340"/>
        <end position="1365"/>
    </location>
</feature>
<keyword evidence="10 13" id="KW-0472">Membrane</keyword>
<dbReference type="Proteomes" id="UP001152797">
    <property type="component" value="Unassembled WGS sequence"/>
</dbReference>
<dbReference type="InterPro" id="IPR017896">
    <property type="entry name" value="4Fe4S_Fe-S-bd"/>
</dbReference>
<dbReference type="Gene3D" id="1.10.760.10">
    <property type="entry name" value="Cytochrome c-like domain"/>
    <property type="match status" value="1"/>
</dbReference>
<dbReference type="PANTHER" id="PTHR43044">
    <property type="match status" value="1"/>
</dbReference>
<comment type="similarity">
    <text evidence="3">Belongs to the SCO1/2 family.</text>
</comment>
<comment type="subcellular location">
    <subcellularLocation>
        <location evidence="1">Cell membrane</location>
        <topology evidence="1">Multi-pass membrane protein</topology>
    </subcellularLocation>
</comment>
<feature type="transmembrane region" description="Helical" evidence="13">
    <location>
        <begin position="2012"/>
        <end position="2033"/>
    </location>
</feature>
<dbReference type="Pfam" id="PF11821">
    <property type="entry name" value="ActD"/>
    <property type="match status" value="1"/>
</dbReference>
<evidence type="ECO:0000256" key="5">
    <source>
        <dbReference type="ARBA" id="ARBA00022617"/>
    </source>
</evidence>
<feature type="region of interest" description="Disordered" evidence="12">
    <location>
        <begin position="2703"/>
        <end position="2744"/>
    </location>
</feature>
<feature type="compositionally biased region" description="Basic and acidic residues" evidence="12">
    <location>
        <begin position="2339"/>
        <end position="2434"/>
    </location>
</feature>
<dbReference type="OrthoDB" id="448898at2759"/>
<evidence type="ECO:0000313" key="19">
    <source>
        <dbReference type="Proteomes" id="UP001152797"/>
    </source>
</evidence>
<name>A0A9P1FDK1_9DINO</name>